<proteinExistence type="predicted"/>
<reference evidence="1" key="1">
    <citation type="submission" date="2021-06" db="EMBL/GenBank/DDBJ databases">
        <authorList>
            <person name="Kallberg Y."/>
            <person name="Tangrot J."/>
            <person name="Rosling A."/>
        </authorList>
    </citation>
    <scope>NUCLEOTIDE SEQUENCE</scope>
    <source>
        <strain evidence="1">IL203A</strain>
    </source>
</reference>
<protein>
    <submittedName>
        <fullName evidence="1">16375_t:CDS:1</fullName>
    </submittedName>
</protein>
<name>A0ACA9MZU4_9GLOM</name>
<evidence type="ECO:0000313" key="2">
    <source>
        <dbReference type="Proteomes" id="UP000789702"/>
    </source>
</evidence>
<evidence type="ECO:0000313" key="1">
    <source>
        <dbReference type="EMBL" id="CAG8623271.1"/>
    </source>
</evidence>
<comment type="caution">
    <text evidence="1">The sequence shown here is derived from an EMBL/GenBank/DDBJ whole genome shotgun (WGS) entry which is preliminary data.</text>
</comment>
<accession>A0ACA9MZU4</accession>
<keyword evidence="2" id="KW-1185">Reference proteome</keyword>
<sequence length="97" mass="11175">MSSSDEHSKRKTKKVQCHCPKCKGKFVDQRMQQEHISLADIGKSTKTEMQSYSTKRKREEEPLPKFQKHSSESEDSGNIYSDSNVSENNEDVKELLP</sequence>
<organism evidence="1 2">
    <name type="scientific">Dentiscutata heterogama</name>
    <dbReference type="NCBI Taxonomy" id="1316150"/>
    <lineage>
        <taxon>Eukaryota</taxon>
        <taxon>Fungi</taxon>
        <taxon>Fungi incertae sedis</taxon>
        <taxon>Mucoromycota</taxon>
        <taxon>Glomeromycotina</taxon>
        <taxon>Glomeromycetes</taxon>
        <taxon>Diversisporales</taxon>
        <taxon>Gigasporaceae</taxon>
        <taxon>Dentiscutata</taxon>
    </lineage>
</organism>
<feature type="non-terminal residue" evidence="1">
    <location>
        <position position="97"/>
    </location>
</feature>
<dbReference type="Proteomes" id="UP000789702">
    <property type="component" value="Unassembled WGS sequence"/>
</dbReference>
<dbReference type="EMBL" id="CAJVPU010012406">
    <property type="protein sequence ID" value="CAG8623271.1"/>
    <property type="molecule type" value="Genomic_DNA"/>
</dbReference>
<gene>
    <name evidence="1" type="ORF">DHETER_LOCUS8103</name>
</gene>